<evidence type="ECO:0000313" key="4">
    <source>
        <dbReference type="EMBL" id="VDP70060.1"/>
    </source>
</evidence>
<evidence type="ECO:0000313" key="5">
    <source>
        <dbReference type="Proteomes" id="UP000279833"/>
    </source>
</evidence>
<proteinExistence type="predicted"/>
<keyword evidence="1" id="KW-0677">Repeat</keyword>
<sequence>FQAGTPVDIRDREGRTPLQLAAWQGHAEICHILLNEGNARVDAVCSQGATALCIAAQEGHLSVCKVLLHANANPSQTDSHGRTPYRVALKAGHLEICKLLELCQSNFNMVSSHWTNNSNHEFYQHKQIIKDLKNRRDSDKVAQHSTIPQQNYSLQSEQIPSDSLDNMDSSEFHRLRNKMLNQGVSSHQPMNLSKC</sequence>
<gene>
    <name evidence="4" type="ORF">SCUD_LOCUS19727</name>
</gene>
<keyword evidence="2 3" id="KW-0040">ANK repeat</keyword>
<dbReference type="STRING" id="6186.A0A183KXD2"/>
<dbReference type="SMART" id="SM00248">
    <property type="entry name" value="ANK"/>
    <property type="match status" value="3"/>
</dbReference>
<evidence type="ECO:0000256" key="1">
    <source>
        <dbReference type="ARBA" id="ARBA00022737"/>
    </source>
</evidence>
<feature type="repeat" description="ANK" evidence="3">
    <location>
        <begin position="13"/>
        <end position="37"/>
    </location>
</feature>
<dbReference type="Pfam" id="PF12796">
    <property type="entry name" value="Ank_2"/>
    <property type="match status" value="1"/>
</dbReference>
<evidence type="ECO:0000256" key="2">
    <source>
        <dbReference type="ARBA" id="ARBA00023043"/>
    </source>
</evidence>
<dbReference type="InterPro" id="IPR002110">
    <property type="entry name" value="Ankyrin_rpt"/>
</dbReference>
<dbReference type="Proteomes" id="UP000279833">
    <property type="component" value="Unassembled WGS sequence"/>
</dbReference>
<name>A0A183KXD2_9TREM</name>
<dbReference type="Gene3D" id="1.25.40.20">
    <property type="entry name" value="Ankyrin repeat-containing domain"/>
    <property type="match status" value="1"/>
</dbReference>
<reference evidence="6" key="1">
    <citation type="submission" date="2016-06" db="UniProtKB">
        <authorList>
            <consortium name="WormBaseParasite"/>
        </authorList>
    </citation>
    <scope>IDENTIFICATION</scope>
</reference>
<organism evidence="6">
    <name type="scientific">Schistosoma curassoni</name>
    <dbReference type="NCBI Taxonomy" id="6186"/>
    <lineage>
        <taxon>Eukaryota</taxon>
        <taxon>Metazoa</taxon>
        <taxon>Spiralia</taxon>
        <taxon>Lophotrochozoa</taxon>
        <taxon>Platyhelminthes</taxon>
        <taxon>Trematoda</taxon>
        <taxon>Digenea</taxon>
        <taxon>Strigeidida</taxon>
        <taxon>Schistosomatoidea</taxon>
        <taxon>Schistosomatidae</taxon>
        <taxon>Schistosoma</taxon>
    </lineage>
</organism>
<accession>A0A183KXD2</accession>
<dbReference type="AlphaFoldDB" id="A0A183KXD2"/>
<keyword evidence="5" id="KW-1185">Reference proteome</keyword>
<dbReference type="EMBL" id="UZAK01043037">
    <property type="protein sequence ID" value="VDP70060.1"/>
    <property type="molecule type" value="Genomic_DNA"/>
</dbReference>
<dbReference type="WBParaSite" id="SCUD_0001973001-mRNA-1">
    <property type="protein sequence ID" value="SCUD_0001973001-mRNA-1"/>
    <property type="gene ID" value="SCUD_0001973001"/>
</dbReference>
<evidence type="ECO:0000256" key="3">
    <source>
        <dbReference type="PROSITE-ProRule" id="PRU00023"/>
    </source>
</evidence>
<protein>
    <submittedName>
        <fullName evidence="6">ANK_REP_REGION domain-containing protein</fullName>
    </submittedName>
</protein>
<dbReference type="PROSITE" id="PS50088">
    <property type="entry name" value="ANK_REPEAT"/>
    <property type="match status" value="2"/>
</dbReference>
<feature type="repeat" description="ANK" evidence="3">
    <location>
        <begin position="47"/>
        <end position="79"/>
    </location>
</feature>
<dbReference type="PANTHER" id="PTHR24173">
    <property type="entry name" value="ANKYRIN REPEAT CONTAINING"/>
    <property type="match status" value="1"/>
</dbReference>
<evidence type="ECO:0000313" key="6">
    <source>
        <dbReference type="WBParaSite" id="SCUD_0001973001-mRNA-1"/>
    </source>
</evidence>
<dbReference type="InterPro" id="IPR036770">
    <property type="entry name" value="Ankyrin_rpt-contain_sf"/>
</dbReference>
<reference evidence="4 5" key="2">
    <citation type="submission" date="2018-11" db="EMBL/GenBank/DDBJ databases">
        <authorList>
            <consortium name="Pathogen Informatics"/>
        </authorList>
    </citation>
    <scope>NUCLEOTIDE SEQUENCE [LARGE SCALE GENOMIC DNA]</scope>
    <source>
        <strain evidence="4">Dakar</strain>
        <strain evidence="5">Dakar, Senegal</strain>
    </source>
</reference>
<dbReference type="SUPFAM" id="SSF48403">
    <property type="entry name" value="Ankyrin repeat"/>
    <property type="match status" value="1"/>
</dbReference>
<dbReference type="PROSITE" id="PS50297">
    <property type="entry name" value="ANK_REP_REGION"/>
    <property type="match status" value="2"/>
</dbReference>
<dbReference type="PANTHER" id="PTHR24173:SF74">
    <property type="entry name" value="ANKYRIN REPEAT DOMAIN-CONTAINING PROTEIN 16"/>
    <property type="match status" value="1"/>
</dbReference>